<feature type="region of interest" description="Disordered" evidence="1">
    <location>
        <begin position="240"/>
        <end position="282"/>
    </location>
</feature>
<gene>
    <name evidence="3" type="primary">swrC</name>
    <name evidence="3" type="ORF">GCM10011571_06250</name>
</gene>
<feature type="transmembrane region" description="Helical" evidence="2">
    <location>
        <begin position="884"/>
        <end position="903"/>
    </location>
</feature>
<dbReference type="Pfam" id="PF00873">
    <property type="entry name" value="ACR_tran"/>
    <property type="match status" value="2"/>
</dbReference>
<sequence>MNFLTRFSLKNPVAILILSVLLIIAGTFSFQALKVDMLPDIEFPQISVQVVYPGASPQDVNEQVTSKLEKEFEKINGVKKMDSSSFDSSAVINMEFPFHTDMDKVEQDIQSKVEEAELPDDADVKINRFSFGTFPIYNISLFAKGDTDVQKVFEREIEPRLSKVPGVNSVSVGGTKEQAVKITLDKEKAAQKGVTLQQVKQAIENKAISFPAGSVKDGSIEVPVRVEEKLDTVDELKSLTVSGSSGAGQGTPGAPAPGEPGGAGAKGPGAPSGINGALGAQGGAAAAPASAGDVKLGEIAKVETASQQDDYTRFNGKTSLSVAVTKKQGANTVEVADKVIQVLKDYDDQVDYSIGFDQAKDIKKSVETLVREGLFGALFASLAVLLFLRNLRATIIAIISIPLSLLVAAIFLQRLDITLNIMTLGGMAVAVGRVVDDSIVVIENIFRRIRQGKGSENRDELAVESTREVLKAIVSSTITTAVVFLPLGFVGGITGEFFRPFAITVVVALFASLLVAVTVVPILGKFSFDKVGREHQEGWMQRAYARVIRSALNHKFLVVFTSLALLVGSMALVPSLGFTFLPNEQQKTIIGTVELPSATTLQKTNEVSRKIENVFENRKGIKSVTVGVGSRDFRTGLEKKNQGNYFISLNEGVDVDREIKTLDSEIKDVLKENHAKGVVSLQELKAGGPPTNNNVDIDLYSNNLDSLQTAAARVEKYMKTRDDVKDITNNLQEKQRQWVVQIDPEKASEAGVASSTVLGLVADQTKPVDVEDLKLDGKERNIRIIYDKPADSRQDLEDLRVPGKKGMIPLSSIADVKEAEKVTSIQKLNGKVYAQVSGQVKGDNTQQVTEAVIQGVKQQVDLPDDVSLDAGGGSEETEQTFKELGLAIIVAIGLVYLTMLVTFGKARIPFIILSSLLFVPVGAIGGLYIAGEPLSISAMIGVLMLIGIVTTNAIVLVDRVGQNQDKGMTLREALMEAGKTRLRPILMTAFATIAALLPLAFTTSSGTLISKGLAVVVIGGLTTSTLLTLVIIPVLYELFFLRRVKKEQVVQA</sequence>
<dbReference type="GO" id="GO:0042910">
    <property type="term" value="F:xenobiotic transmembrane transporter activity"/>
    <property type="evidence" value="ECO:0007669"/>
    <property type="project" value="TreeGrafter"/>
</dbReference>
<keyword evidence="2" id="KW-0472">Membrane</keyword>
<dbReference type="SUPFAM" id="SSF82866">
    <property type="entry name" value="Multidrug efflux transporter AcrB transmembrane domain"/>
    <property type="match status" value="2"/>
</dbReference>
<dbReference type="GO" id="GO:0005886">
    <property type="term" value="C:plasma membrane"/>
    <property type="evidence" value="ECO:0007669"/>
    <property type="project" value="TreeGrafter"/>
</dbReference>
<dbReference type="InterPro" id="IPR001036">
    <property type="entry name" value="Acrflvin-R"/>
</dbReference>
<feature type="compositionally biased region" description="Low complexity" evidence="1">
    <location>
        <begin position="268"/>
        <end position="282"/>
    </location>
</feature>
<dbReference type="AlphaFoldDB" id="A0A8J2VDC4"/>
<dbReference type="SUPFAM" id="SSF82693">
    <property type="entry name" value="Multidrug efflux transporter AcrB pore domain, PN1, PN2, PC1 and PC2 subdomains"/>
    <property type="match status" value="3"/>
</dbReference>
<evidence type="ECO:0000313" key="4">
    <source>
        <dbReference type="Proteomes" id="UP000625210"/>
    </source>
</evidence>
<protein>
    <submittedName>
        <fullName evidence="3">Swarming motility protein SwrC</fullName>
    </submittedName>
</protein>
<dbReference type="Proteomes" id="UP000625210">
    <property type="component" value="Unassembled WGS sequence"/>
</dbReference>
<feature type="transmembrane region" description="Helical" evidence="2">
    <location>
        <begin position="394"/>
        <end position="412"/>
    </location>
</feature>
<dbReference type="EMBL" id="BMHQ01000002">
    <property type="protein sequence ID" value="GGE07768.1"/>
    <property type="molecule type" value="Genomic_DNA"/>
</dbReference>
<evidence type="ECO:0000256" key="1">
    <source>
        <dbReference type="SAM" id="MobiDB-lite"/>
    </source>
</evidence>
<feature type="transmembrane region" description="Helical" evidence="2">
    <location>
        <begin position="982"/>
        <end position="1001"/>
    </location>
</feature>
<dbReference type="Gene3D" id="3.30.70.1440">
    <property type="entry name" value="Multidrug efflux transporter AcrB pore domain"/>
    <property type="match status" value="1"/>
</dbReference>
<dbReference type="Gene3D" id="3.30.70.1320">
    <property type="entry name" value="Multidrug efflux transporter AcrB pore domain like"/>
    <property type="match status" value="2"/>
</dbReference>
<feature type="transmembrane region" description="Helical" evidence="2">
    <location>
        <begin position="910"/>
        <end position="930"/>
    </location>
</feature>
<feature type="transmembrane region" description="Helical" evidence="2">
    <location>
        <begin position="12"/>
        <end position="33"/>
    </location>
</feature>
<dbReference type="Gene3D" id="1.20.1640.10">
    <property type="entry name" value="Multidrug efflux transporter AcrB transmembrane domain"/>
    <property type="match status" value="3"/>
</dbReference>
<dbReference type="PANTHER" id="PTHR32063">
    <property type="match status" value="1"/>
</dbReference>
<dbReference type="PRINTS" id="PR00702">
    <property type="entry name" value="ACRIFLAVINRP"/>
</dbReference>
<evidence type="ECO:0000313" key="3">
    <source>
        <dbReference type="EMBL" id="GGE07768.1"/>
    </source>
</evidence>
<feature type="transmembrane region" description="Helical" evidence="2">
    <location>
        <begin position="1013"/>
        <end position="1036"/>
    </location>
</feature>
<reference evidence="3" key="2">
    <citation type="submission" date="2020-09" db="EMBL/GenBank/DDBJ databases">
        <authorList>
            <person name="Sun Q."/>
            <person name="Zhou Y."/>
        </authorList>
    </citation>
    <scope>NUCLEOTIDE SEQUENCE</scope>
    <source>
        <strain evidence="3">CGMCC 1.15179</strain>
    </source>
</reference>
<evidence type="ECO:0000256" key="2">
    <source>
        <dbReference type="SAM" id="Phobius"/>
    </source>
</evidence>
<feature type="transmembrane region" description="Helical" evidence="2">
    <location>
        <begin position="936"/>
        <end position="961"/>
    </location>
</feature>
<feature type="transmembrane region" description="Helical" evidence="2">
    <location>
        <begin position="501"/>
        <end position="523"/>
    </location>
</feature>
<accession>A0A8J2VDC4</accession>
<feature type="transmembrane region" description="Helical" evidence="2">
    <location>
        <begin position="556"/>
        <end position="581"/>
    </location>
</feature>
<dbReference type="PANTHER" id="PTHR32063:SF0">
    <property type="entry name" value="SWARMING MOTILITY PROTEIN SWRC"/>
    <property type="match status" value="1"/>
</dbReference>
<dbReference type="SUPFAM" id="SSF82714">
    <property type="entry name" value="Multidrug efflux transporter AcrB TolC docking domain, DN and DC subdomains"/>
    <property type="match status" value="2"/>
</dbReference>
<dbReference type="RefSeq" id="WP_188646451.1">
    <property type="nucleotide sequence ID" value="NZ_BMHQ01000002.1"/>
</dbReference>
<dbReference type="InterPro" id="IPR027463">
    <property type="entry name" value="AcrB_DN_DC_subdom"/>
</dbReference>
<comment type="caution">
    <text evidence="3">The sequence shown here is derived from an EMBL/GenBank/DDBJ whole genome shotgun (WGS) entry which is preliminary data.</text>
</comment>
<dbReference type="Gene3D" id="3.30.2090.10">
    <property type="entry name" value="Multidrug efflux transporter AcrB TolC docking domain, DN and DC subdomains"/>
    <property type="match status" value="3"/>
</dbReference>
<feature type="transmembrane region" description="Helical" evidence="2">
    <location>
        <begin position="469"/>
        <end position="489"/>
    </location>
</feature>
<keyword evidence="2" id="KW-1133">Transmembrane helix</keyword>
<keyword evidence="2" id="KW-0812">Transmembrane</keyword>
<proteinExistence type="predicted"/>
<organism evidence="3 4">
    <name type="scientific">Marinithermofilum abyssi</name>
    <dbReference type="NCBI Taxonomy" id="1571185"/>
    <lineage>
        <taxon>Bacteria</taxon>
        <taxon>Bacillati</taxon>
        <taxon>Bacillota</taxon>
        <taxon>Bacilli</taxon>
        <taxon>Bacillales</taxon>
        <taxon>Thermoactinomycetaceae</taxon>
        <taxon>Marinithermofilum</taxon>
    </lineage>
</organism>
<dbReference type="Gene3D" id="3.30.70.1430">
    <property type="entry name" value="Multidrug efflux transporter AcrB pore domain"/>
    <property type="match status" value="2"/>
</dbReference>
<reference evidence="3" key="1">
    <citation type="journal article" date="2014" name="Int. J. Syst. Evol. Microbiol.">
        <title>Complete genome sequence of Corynebacterium casei LMG S-19264T (=DSM 44701T), isolated from a smear-ripened cheese.</title>
        <authorList>
            <consortium name="US DOE Joint Genome Institute (JGI-PGF)"/>
            <person name="Walter F."/>
            <person name="Albersmeier A."/>
            <person name="Kalinowski J."/>
            <person name="Ruckert C."/>
        </authorList>
    </citation>
    <scope>NUCLEOTIDE SEQUENCE</scope>
    <source>
        <strain evidence="3">CGMCC 1.15179</strain>
    </source>
</reference>
<keyword evidence="4" id="KW-1185">Reference proteome</keyword>
<name>A0A8J2VDC4_9BACL</name>